<sequence>MNIFKVLSSNDGSINEPNVSSFLAYLLDPSENHGLGSRFLESFLTPIVLENPTIFADLIYQNRLRDLSRNSSYEVRVQAELRVMIERRNKTRDIDIVIELFEQSFSSSVPKYSFCIENKIKNSSIAKGDKQLYEEITGLHTYYDRFDTKEKPALSFIFLTSNCSKLASLEYEELLATLEVSTTIFPCVHMVWGTDQDEQNTYKVVDLLTAILKEESEGRIEPIYDYTKHTIKSFISFIFSDFSSYKEEKVMHLEKTNYGKPVIQYIKDFYDRSKNDEDISHKELINWVTARIKEITGKTIKTANFDRAYIVNNPNRKHYGINSPYKHDKNLFYYPDVTNTTVIRKLDYNNLPEEVFIYWKDRNSPGDLSSAYLTDLFFKEG</sequence>
<dbReference type="EMBL" id="JBHSDT010000008">
    <property type="protein sequence ID" value="MFC4404106.1"/>
    <property type="molecule type" value="Genomic_DNA"/>
</dbReference>
<keyword evidence="2" id="KW-1185">Reference proteome</keyword>
<name>A0ABV8WW83_9BACI</name>
<gene>
    <name evidence="1" type="ORF">ACFOY7_13615</name>
</gene>
<dbReference type="InterPro" id="IPR029470">
    <property type="entry name" value="PDDEXK_4"/>
</dbReference>
<proteinExistence type="predicted"/>
<dbReference type="Proteomes" id="UP001595882">
    <property type="component" value="Unassembled WGS sequence"/>
</dbReference>
<dbReference type="RefSeq" id="WP_390252644.1">
    <property type="nucleotide sequence ID" value="NZ_JBHSDT010000008.1"/>
</dbReference>
<dbReference type="Pfam" id="PF14281">
    <property type="entry name" value="PDDEXK_4"/>
    <property type="match status" value="1"/>
</dbReference>
<accession>A0ABV8WW83</accession>
<protein>
    <submittedName>
        <fullName evidence="1">PD-(D/E)XK nuclease family protein</fullName>
    </submittedName>
</protein>
<evidence type="ECO:0000313" key="2">
    <source>
        <dbReference type="Proteomes" id="UP001595882"/>
    </source>
</evidence>
<organism evidence="1 2">
    <name type="scientific">Gracilibacillus xinjiangensis</name>
    <dbReference type="NCBI Taxonomy" id="1193282"/>
    <lineage>
        <taxon>Bacteria</taxon>
        <taxon>Bacillati</taxon>
        <taxon>Bacillota</taxon>
        <taxon>Bacilli</taxon>
        <taxon>Bacillales</taxon>
        <taxon>Bacillaceae</taxon>
        <taxon>Gracilibacillus</taxon>
    </lineage>
</organism>
<reference evidence="2" key="1">
    <citation type="journal article" date="2019" name="Int. J. Syst. Evol. Microbiol.">
        <title>The Global Catalogue of Microorganisms (GCM) 10K type strain sequencing project: providing services to taxonomists for standard genome sequencing and annotation.</title>
        <authorList>
            <consortium name="The Broad Institute Genomics Platform"/>
            <consortium name="The Broad Institute Genome Sequencing Center for Infectious Disease"/>
            <person name="Wu L."/>
            <person name="Ma J."/>
        </authorList>
    </citation>
    <scope>NUCLEOTIDE SEQUENCE [LARGE SCALE GENOMIC DNA]</scope>
    <source>
        <strain evidence="2">CCUG 37865</strain>
    </source>
</reference>
<evidence type="ECO:0000313" key="1">
    <source>
        <dbReference type="EMBL" id="MFC4404106.1"/>
    </source>
</evidence>
<comment type="caution">
    <text evidence="1">The sequence shown here is derived from an EMBL/GenBank/DDBJ whole genome shotgun (WGS) entry which is preliminary data.</text>
</comment>